<gene>
    <name evidence="2" type="ORF">Q9295_05170</name>
</gene>
<dbReference type="Proteomes" id="UP001239680">
    <property type="component" value="Unassembled WGS sequence"/>
</dbReference>
<accession>A0ABU0VVH2</accession>
<keyword evidence="3" id="KW-1185">Reference proteome</keyword>
<sequence length="319" mass="34063">MSTKFGALAFTVALASPFAAFAQDYSGALTLGYSETGWDSVYSVPTKTVTFDGRIKFAFENGLTFGARFNKLDKEDGYSETSTPGDLKSFDLGYTFSNNMKAAAFYESFSLDYEDEGDVEKDYSTMDTTGIEIGYEADGIDVAVFAAKSKMGGPGGDVGSDYSLRSSGIRASYSIGEKLTIGVSVVKTDWDIFGSDLKQMTTKGIAAVYSATDKINIFAGLVELTGAESIMWRTDTYQDRTISLGASYDLTDNIGVPMIASLELARSSSSVHSGYGTEAVRFGLSIPLGKGKIKAPLNSTADAILNPSRSAFSQAHLSF</sequence>
<keyword evidence="1" id="KW-0732">Signal</keyword>
<feature type="signal peptide" evidence="1">
    <location>
        <begin position="1"/>
        <end position="22"/>
    </location>
</feature>
<evidence type="ECO:0008006" key="4">
    <source>
        <dbReference type="Google" id="ProtNLM"/>
    </source>
</evidence>
<evidence type="ECO:0000313" key="2">
    <source>
        <dbReference type="EMBL" id="MDQ2065752.1"/>
    </source>
</evidence>
<protein>
    <recommendedName>
        <fullName evidence="4">Porin</fullName>
    </recommendedName>
</protein>
<dbReference type="Gene3D" id="2.40.160.10">
    <property type="entry name" value="Porin"/>
    <property type="match status" value="1"/>
</dbReference>
<reference evidence="2 3" key="1">
    <citation type="submission" date="2023-08" db="EMBL/GenBank/DDBJ databases">
        <title>Characterization of two Paracoccaceae strains isolated from Phycosphere and proposal of Xinfangfangia lacusdiani sp. nov.</title>
        <authorList>
            <person name="Deng Y."/>
            <person name="Zhang Y.Q."/>
        </authorList>
    </citation>
    <scope>NUCLEOTIDE SEQUENCE [LARGE SCALE GENOMIC DNA]</scope>
    <source>
        <strain evidence="2 3">CPCC 101601</strain>
    </source>
</reference>
<proteinExistence type="predicted"/>
<evidence type="ECO:0000313" key="3">
    <source>
        <dbReference type="Proteomes" id="UP001239680"/>
    </source>
</evidence>
<evidence type="ECO:0000256" key="1">
    <source>
        <dbReference type="SAM" id="SignalP"/>
    </source>
</evidence>
<name>A0ABU0VVH2_9RHOB</name>
<organism evidence="2 3">
    <name type="scientific">Pseudogemmobacter lacusdianii</name>
    <dbReference type="NCBI Taxonomy" id="3069608"/>
    <lineage>
        <taxon>Bacteria</taxon>
        <taxon>Pseudomonadati</taxon>
        <taxon>Pseudomonadota</taxon>
        <taxon>Alphaproteobacteria</taxon>
        <taxon>Rhodobacterales</taxon>
        <taxon>Paracoccaceae</taxon>
        <taxon>Pseudogemmobacter</taxon>
    </lineage>
</organism>
<dbReference type="SUPFAM" id="SSF56935">
    <property type="entry name" value="Porins"/>
    <property type="match status" value="1"/>
</dbReference>
<dbReference type="EMBL" id="JAVDBT010000004">
    <property type="protein sequence ID" value="MDQ2065752.1"/>
    <property type="molecule type" value="Genomic_DNA"/>
</dbReference>
<feature type="chain" id="PRO_5045291173" description="Porin" evidence="1">
    <location>
        <begin position="23"/>
        <end position="319"/>
    </location>
</feature>
<dbReference type="InterPro" id="IPR023614">
    <property type="entry name" value="Porin_dom_sf"/>
</dbReference>
<comment type="caution">
    <text evidence="2">The sequence shown here is derived from an EMBL/GenBank/DDBJ whole genome shotgun (WGS) entry which is preliminary data.</text>
</comment>
<dbReference type="RefSeq" id="WP_306679443.1">
    <property type="nucleotide sequence ID" value="NZ_JAVDBT010000004.1"/>
</dbReference>